<evidence type="ECO:0000313" key="1">
    <source>
        <dbReference type="EMBL" id="MFC4722689.1"/>
    </source>
</evidence>
<dbReference type="RefSeq" id="WP_387963416.1">
    <property type="nucleotide sequence ID" value="NZ_JBHSGP010000014.1"/>
</dbReference>
<name>A0ABV9N5W0_9FLAO</name>
<evidence type="ECO:0008006" key="3">
    <source>
        <dbReference type="Google" id="ProtNLM"/>
    </source>
</evidence>
<comment type="caution">
    <text evidence="1">The sequence shown here is derived from an EMBL/GenBank/DDBJ whole genome shotgun (WGS) entry which is preliminary data.</text>
</comment>
<accession>A0ABV9N5W0</accession>
<proteinExistence type="predicted"/>
<keyword evidence="2" id="KW-1185">Reference proteome</keyword>
<sequence>MNKKSIAIFFTVLFLAIITTPTIISAIDKSVDISVFYSMSEEEENHKVANKLFEALFTKPNPVHYYLTSAAVENSLGYYYKTYPKPHLNLISPPPEVQLL</sequence>
<gene>
    <name evidence="1" type="ORF">ACFO5O_10175</name>
</gene>
<organism evidence="1 2">
    <name type="scientific">Geojedonia litorea</name>
    <dbReference type="NCBI Taxonomy" id="1268269"/>
    <lineage>
        <taxon>Bacteria</taxon>
        <taxon>Pseudomonadati</taxon>
        <taxon>Bacteroidota</taxon>
        <taxon>Flavobacteriia</taxon>
        <taxon>Flavobacteriales</taxon>
        <taxon>Flavobacteriaceae</taxon>
        <taxon>Geojedonia</taxon>
    </lineage>
</organism>
<protein>
    <recommendedName>
        <fullName evidence="3">ABC transporter substrate-binding protein</fullName>
    </recommendedName>
</protein>
<dbReference type="EMBL" id="JBHSGP010000014">
    <property type="protein sequence ID" value="MFC4722689.1"/>
    <property type="molecule type" value="Genomic_DNA"/>
</dbReference>
<dbReference type="Proteomes" id="UP001595953">
    <property type="component" value="Unassembled WGS sequence"/>
</dbReference>
<evidence type="ECO:0000313" key="2">
    <source>
        <dbReference type="Proteomes" id="UP001595953"/>
    </source>
</evidence>
<reference evidence="2" key="1">
    <citation type="journal article" date="2019" name="Int. J. Syst. Evol. Microbiol.">
        <title>The Global Catalogue of Microorganisms (GCM) 10K type strain sequencing project: providing services to taxonomists for standard genome sequencing and annotation.</title>
        <authorList>
            <consortium name="The Broad Institute Genomics Platform"/>
            <consortium name="The Broad Institute Genome Sequencing Center for Infectious Disease"/>
            <person name="Wu L."/>
            <person name="Ma J."/>
        </authorList>
    </citation>
    <scope>NUCLEOTIDE SEQUENCE [LARGE SCALE GENOMIC DNA]</scope>
    <source>
        <strain evidence="2">CCUG 63682</strain>
    </source>
</reference>